<evidence type="ECO:0000256" key="3">
    <source>
        <dbReference type="ARBA" id="ARBA00022801"/>
    </source>
</evidence>
<dbReference type="SUPFAM" id="SSF56235">
    <property type="entry name" value="N-terminal nucleophile aminohydrolases (Ntn hydrolases)"/>
    <property type="match status" value="1"/>
</dbReference>
<dbReference type="PIRSF" id="PIRSF001227">
    <property type="entry name" value="Pen_acylase"/>
    <property type="match status" value="1"/>
</dbReference>
<evidence type="ECO:0000256" key="2">
    <source>
        <dbReference type="ARBA" id="ARBA00022729"/>
    </source>
</evidence>
<comment type="similarity">
    <text evidence="1">Belongs to the peptidase S45 family.</text>
</comment>
<dbReference type="Gene3D" id="1.10.1400.10">
    <property type="match status" value="1"/>
</dbReference>
<evidence type="ECO:0000313" key="7">
    <source>
        <dbReference type="EMBL" id="KAA1193164.1"/>
    </source>
</evidence>
<dbReference type="GO" id="GO:0017000">
    <property type="term" value="P:antibiotic biosynthetic process"/>
    <property type="evidence" value="ECO:0007669"/>
    <property type="project" value="InterPro"/>
</dbReference>
<evidence type="ECO:0000256" key="6">
    <source>
        <dbReference type="SAM" id="MobiDB-lite"/>
    </source>
</evidence>
<evidence type="ECO:0000256" key="1">
    <source>
        <dbReference type="ARBA" id="ARBA00006586"/>
    </source>
</evidence>
<evidence type="ECO:0000256" key="5">
    <source>
        <dbReference type="PIRSR" id="PIRSR001227-1"/>
    </source>
</evidence>
<feature type="region of interest" description="Disordered" evidence="6">
    <location>
        <begin position="214"/>
        <end position="235"/>
    </location>
</feature>
<evidence type="ECO:0000313" key="8">
    <source>
        <dbReference type="Proteomes" id="UP000323708"/>
    </source>
</evidence>
<comment type="caution">
    <text evidence="7">The sequence shown here is derived from an EMBL/GenBank/DDBJ whole genome shotgun (WGS) entry which is preliminary data.</text>
</comment>
<protein>
    <recommendedName>
        <fullName evidence="9">Acyl-homoserine-lactone acylase</fullName>
    </recommendedName>
</protein>
<dbReference type="PANTHER" id="PTHR34218:SF3">
    <property type="entry name" value="ACYL-HOMOSERINE LACTONE ACYLASE PVDQ"/>
    <property type="match status" value="1"/>
</dbReference>
<dbReference type="GO" id="GO:0016811">
    <property type="term" value="F:hydrolase activity, acting on carbon-nitrogen (but not peptide) bonds, in linear amides"/>
    <property type="evidence" value="ECO:0007669"/>
    <property type="project" value="InterPro"/>
</dbReference>
<evidence type="ECO:0008006" key="9">
    <source>
        <dbReference type="Google" id="ProtNLM"/>
    </source>
</evidence>
<dbReference type="Gene3D" id="2.30.120.10">
    <property type="match status" value="1"/>
</dbReference>
<keyword evidence="3" id="KW-0378">Hydrolase</keyword>
<dbReference type="InterPro" id="IPR043147">
    <property type="entry name" value="Penicillin_amidase_A-knob"/>
</dbReference>
<dbReference type="InterPro" id="IPR029055">
    <property type="entry name" value="Ntn_hydrolases_N"/>
</dbReference>
<accession>A0A5B0X1D9</accession>
<dbReference type="InterPro" id="IPR002692">
    <property type="entry name" value="S45"/>
</dbReference>
<sequence>MDAVSATLLIQVKTITRPRGVPLKTKPVSKLRLCLVAAVSVFAIACSDSSDRKDPVDPPVQPPEPELTYQAEVVWTEYGIPHVIADDWGSLGYGVGYAYARDNYCTLMREYVNAAGESARYLGDDGDINKDFVFKLFNNDERIQSLFDSLPETLQDNFTGYAAGVNRYFNETGADNLAEGDEGCRGAEWVREVDYMDVTRLLHKTILRASSDPLSPFSTSVTPPEETMASARPSATPAELETMLAGYDAGELRDAMGLPEGWEIGSNAYAVGADASQTGSGILFGNPHFPWQGQLRFYVFRVSLGDEYNVMGAALGGLPIPVIGFNENVAWSHTVSTGSRFTFYELTLNPDNLMQYEYDGEMRDITAQTVSAEQVAADGSVETVEYTFYLSHFGPIIDLGAVSPLLSGWPNAAGTLVTYRDANLENLRGMEQWRNMGQARDLGEFKTALADLGIPWVNTIAADRNGDAFYGDISVVPNVSVAQYSNCVRGFLQEQLTAAGNLTLDGSDSACEWGNDPDTPEGIFGYDSLPKLETREYGANANDSYWLSNPRNLLEGFSPIIGREGVEQSIRTRHTFNMAEDRLAGNDPYGDPLFNIDNIRDLSYQATNHAAELVLDDVVAICDETADWSPYSANPGQATQACEVLGDWDGAHQLDSVGGHVFYEFWLRVRSEPTLWSMPFDVTMPVTTPSMLNTDPVNAEAVRVALGEAVDRLVEAGIPMDRPWGEVQYVEKNGERIGIHGGSGSMMFSVITSSLVDGEGYSNITHGNSYMQAITWDDGSCPDAYAMITYSQSTDPDSDHYADATRLYSEGGWIDMPFCEADRDAQEIRREMLEE</sequence>
<keyword evidence="4" id="KW-0865">Zymogen</keyword>
<proteinExistence type="inferred from homology"/>
<dbReference type="InterPro" id="IPR043146">
    <property type="entry name" value="Penicillin_amidase_N_B-knob"/>
</dbReference>
<dbReference type="Gene3D" id="3.60.20.10">
    <property type="entry name" value="Glutamine Phosphoribosylpyrophosphate, subunit 1, domain 1"/>
    <property type="match status" value="1"/>
</dbReference>
<name>A0A5B0X1D9_9GAMM</name>
<dbReference type="Gene3D" id="1.10.439.10">
    <property type="entry name" value="Penicillin Amidohydrolase, domain 1"/>
    <property type="match status" value="1"/>
</dbReference>
<keyword evidence="8" id="KW-1185">Reference proteome</keyword>
<dbReference type="EMBL" id="VTUX01000002">
    <property type="protein sequence ID" value="KAA1193164.1"/>
    <property type="molecule type" value="Genomic_DNA"/>
</dbReference>
<organism evidence="7 8">
    <name type="scientific">Pseudohalioglobus sediminis</name>
    <dbReference type="NCBI Taxonomy" id="2606449"/>
    <lineage>
        <taxon>Bacteria</taxon>
        <taxon>Pseudomonadati</taxon>
        <taxon>Pseudomonadota</taxon>
        <taxon>Gammaproteobacteria</taxon>
        <taxon>Cellvibrionales</taxon>
        <taxon>Halieaceae</taxon>
        <taxon>Pseudohalioglobus</taxon>
    </lineage>
</organism>
<dbReference type="Pfam" id="PF01804">
    <property type="entry name" value="Penicil_amidase"/>
    <property type="match status" value="1"/>
</dbReference>
<dbReference type="InterPro" id="IPR014395">
    <property type="entry name" value="Pen/GL7ACA/AHL_acylase"/>
</dbReference>
<reference evidence="7 8" key="1">
    <citation type="submission" date="2019-09" db="EMBL/GenBank/DDBJ databases">
        <authorList>
            <person name="Chen X.-Y."/>
        </authorList>
    </citation>
    <scope>NUCLEOTIDE SEQUENCE [LARGE SCALE GENOMIC DNA]</scope>
    <source>
        <strain evidence="7 8">NY5</strain>
    </source>
</reference>
<dbReference type="Proteomes" id="UP000323708">
    <property type="component" value="Unassembled WGS sequence"/>
</dbReference>
<dbReference type="AlphaFoldDB" id="A0A5B0X1D9"/>
<evidence type="ECO:0000256" key="4">
    <source>
        <dbReference type="ARBA" id="ARBA00023145"/>
    </source>
</evidence>
<gene>
    <name evidence="7" type="ORF">F0M18_04795</name>
</gene>
<dbReference type="PANTHER" id="PTHR34218">
    <property type="entry name" value="PEPTIDASE S45 PENICILLIN AMIDASE"/>
    <property type="match status" value="1"/>
</dbReference>
<feature type="active site" description="Nucleophile" evidence="5">
    <location>
        <position position="266"/>
    </location>
</feature>
<dbReference type="InterPro" id="IPR023343">
    <property type="entry name" value="Penicillin_amidase_dom1"/>
</dbReference>
<keyword evidence="2" id="KW-0732">Signal</keyword>